<keyword evidence="3" id="KW-0547">Nucleotide-binding</keyword>
<feature type="domain" description="ABC transmembrane type-1" evidence="9">
    <location>
        <begin position="35"/>
        <end position="317"/>
    </location>
</feature>
<dbReference type="InterPro" id="IPR017871">
    <property type="entry name" value="ABC_transporter-like_CS"/>
</dbReference>
<keyword evidence="6 7" id="KW-0472">Membrane</keyword>
<dbReference type="SMART" id="SM00382">
    <property type="entry name" value="AAA"/>
    <property type="match status" value="1"/>
</dbReference>
<dbReference type="EMBL" id="JBHRSL010000010">
    <property type="protein sequence ID" value="MFC3052708.1"/>
    <property type="molecule type" value="Genomic_DNA"/>
</dbReference>
<keyword evidence="5 7" id="KW-1133">Transmembrane helix</keyword>
<dbReference type="PROSITE" id="PS50893">
    <property type="entry name" value="ABC_TRANSPORTER_2"/>
    <property type="match status" value="1"/>
</dbReference>
<accession>A0ABV7D6S5</accession>
<proteinExistence type="predicted"/>
<evidence type="ECO:0000259" key="8">
    <source>
        <dbReference type="PROSITE" id="PS50893"/>
    </source>
</evidence>
<evidence type="ECO:0000256" key="7">
    <source>
        <dbReference type="SAM" id="Phobius"/>
    </source>
</evidence>
<evidence type="ECO:0000256" key="3">
    <source>
        <dbReference type="ARBA" id="ARBA00022741"/>
    </source>
</evidence>
<comment type="subcellular location">
    <subcellularLocation>
        <location evidence="1">Cell membrane</location>
        <topology evidence="1">Multi-pass membrane protein</topology>
    </subcellularLocation>
</comment>
<feature type="transmembrane region" description="Helical" evidence="7">
    <location>
        <begin position="152"/>
        <end position="169"/>
    </location>
</feature>
<dbReference type="CDD" id="cd18575">
    <property type="entry name" value="ABC_6TM_bac_exporter_ABCB8_10_like"/>
    <property type="match status" value="1"/>
</dbReference>
<dbReference type="InterPro" id="IPR003593">
    <property type="entry name" value="AAA+_ATPase"/>
</dbReference>
<dbReference type="Pfam" id="PF00005">
    <property type="entry name" value="ABC_tran"/>
    <property type="match status" value="1"/>
</dbReference>
<dbReference type="Gene3D" id="3.40.50.300">
    <property type="entry name" value="P-loop containing nucleotide triphosphate hydrolases"/>
    <property type="match status" value="1"/>
</dbReference>
<feature type="domain" description="ABC transporter" evidence="8">
    <location>
        <begin position="352"/>
        <end position="588"/>
    </location>
</feature>
<evidence type="ECO:0000256" key="6">
    <source>
        <dbReference type="ARBA" id="ARBA00023136"/>
    </source>
</evidence>
<evidence type="ECO:0000256" key="2">
    <source>
        <dbReference type="ARBA" id="ARBA00022692"/>
    </source>
</evidence>
<feature type="transmembrane region" description="Helical" evidence="7">
    <location>
        <begin position="34"/>
        <end position="55"/>
    </location>
</feature>
<dbReference type="PANTHER" id="PTHR43394:SF1">
    <property type="entry name" value="ATP-BINDING CASSETTE SUB-FAMILY B MEMBER 10, MITOCHONDRIAL"/>
    <property type="match status" value="1"/>
</dbReference>
<dbReference type="PANTHER" id="PTHR43394">
    <property type="entry name" value="ATP-DEPENDENT PERMEASE MDL1, MITOCHONDRIAL"/>
    <property type="match status" value="1"/>
</dbReference>
<dbReference type="Pfam" id="PF00664">
    <property type="entry name" value="ABC_membrane"/>
    <property type="match status" value="1"/>
</dbReference>
<dbReference type="NCBIfam" id="TIGR02204">
    <property type="entry name" value="MsbA_rel"/>
    <property type="match status" value="1"/>
</dbReference>
<feature type="transmembrane region" description="Helical" evidence="7">
    <location>
        <begin position="175"/>
        <end position="193"/>
    </location>
</feature>
<dbReference type="RefSeq" id="WP_194213640.1">
    <property type="nucleotide sequence ID" value="NZ_CP061205.1"/>
</dbReference>
<gene>
    <name evidence="10" type="ORF">ACFOKA_12410</name>
</gene>
<dbReference type="SUPFAM" id="SSF52540">
    <property type="entry name" value="P-loop containing nucleoside triphosphate hydrolases"/>
    <property type="match status" value="1"/>
</dbReference>
<dbReference type="PROSITE" id="PS00211">
    <property type="entry name" value="ABC_TRANSPORTER_1"/>
    <property type="match status" value="1"/>
</dbReference>
<comment type="caution">
    <text evidence="10">The sequence shown here is derived from an EMBL/GenBank/DDBJ whole genome shotgun (WGS) entry which is preliminary data.</text>
</comment>
<feature type="transmembrane region" description="Helical" evidence="7">
    <location>
        <begin position="75"/>
        <end position="99"/>
    </location>
</feature>
<dbReference type="Gene3D" id="1.20.1560.10">
    <property type="entry name" value="ABC transporter type 1, transmembrane domain"/>
    <property type="match status" value="1"/>
</dbReference>
<dbReference type="InterPro" id="IPR011527">
    <property type="entry name" value="ABC1_TM_dom"/>
</dbReference>
<reference evidence="11" key="1">
    <citation type="journal article" date="2019" name="Int. J. Syst. Evol. Microbiol.">
        <title>The Global Catalogue of Microorganisms (GCM) 10K type strain sequencing project: providing services to taxonomists for standard genome sequencing and annotation.</title>
        <authorList>
            <consortium name="The Broad Institute Genomics Platform"/>
            <consortium name="The Broad Institute Genome Sequencing Center for Infectious Disease"/>
            <person name="Wu L."/>
            <person name="Ma J."/>
        </authorList>
    </citation>
    <scope>NUCLEOTIDE SEQUENCE [LARGE SCALE GENOMIC DNA]</scope>
    <source>
        <strain evidence="11">KCTC 62164</strain>
    </source>
</reference>
<evidence type="ECO:0000313" key="10">
    <source>
        <dbReference type="EMBL" id="MFC3052708.1"/>
    </source>
</evidence>
<keyword evidence="4" id="KW-0067">ATP-binding</keyword>
<dbReference type="SUPFAM" id="SSF90123">
    <property type="entry name" value="ABC transporter transmembrane region"/>
    <property type="match status" value="1"/>
</dbReference>
<dbReference type="InterPro" id="IPR027417">
    <property type="entry name" value="P-loop_NTPase"/>
</dbReference>
<protein>
    <submittedName>
        <fullName evidence="10">ABC transporter transmembrane domain-containing protein</fullName>
    </submittedName>
</protein>
<organism evidence="10 11">
    <name type="scientific">Kordiimonas pumila</name>
    <dbReference type="NCBI Taxonomy" id="2161677"/>
    <lineage>
        <taxon>Bacteria</taxon>
        <taxon>Pseudomonadati</taxon>
        <taxon>Pseudomonadota</taxon>
        <taxon>Alphaproteobacteria</taxon>
        <taxon>Kordiimonadales</taxon>
        <taxon>Kordiimonadaceae</taxon>
        <taxon>Kordiimonas</taxon>
    </lineage>
</organism>
<evidence type="ECO:0000256" key="4">
    <source>
        <dbReference type="ARBA" id="ARBA00022840"/>
    </source>
</evidence>
<dbReference type="InterPro" id="IPR039421">
    <property type="entry name" value="Type_1_exporter"/>
</dbReference>
<keyword evidence="11" id="KW-1185">Reference proteome</keyword>
<evidence type="ECO:0000256" key="1">
    <source>
        <dbReference type="ARBA" id="ARBA00004651"/>
    </source>
</evidence>
<dbReference type="InterPro" id="IPR036640">
    <property type="entry name" value="ABC1_TM_sf"/>
</dbReference>
<dbReference type="InterPro" id="IPR011918">
    <property type="entry name" value="ABC_MsbA_ATP-bd"/>
</dbReference>
<dbReference type="PROSITE" id="PS50929">
    <property type="entry name" value="ABC_TM1F"/>
    <property type="match status" value="1"/>
</dbReference>
<evidence type="ECO:0000256" key="5">
    <source>
        <dbReference type="ARBA" id="ARBA00022989"/>
    </source>
</evidence>
<evidence type="ECO:0000313" key="11">
    <source>
        <dbReference type="Proteomes" id="UP001595444"/>
    </source>
</evidence>
<keyword evidence="2 7" id="KW-0812">Transmembrane</keyword>
<feature type="transmembrane region" description="Helical" evidence="7">
    <location>
        <begin position="256"/>
        <end position="274"/>
    </location>
</feature>
<sequence length="593" mass="64607">MSDSVIRREDEAPKGKLVNLSTLWSFVKPYKLQLFWASFFLLVAAITVMIVPTALGDIVDKGFSADNAGKVKDYFLVFVGIVVVMAVATAARFYFVTWLGERVVADIRKAVYERLLTLSPEFFEENRPGEIVSRLTADTTLVQTIVGSSASVWARNFLIAIVGTIWLFVMSPKLMAYIAIGIPLLLVIIIVVGRKVRNLSRTSQDKVADVGARANESLSALNIVQAFTQEKAEATRFGDHVDDAFLAAKRRIQVRAGLTFTMIFMIFSAIAFILYEGAQDVIAGTMSGGEMLDFIMRAVFVAGAFGALSEVYSELQRAAGAAGRLAELLNSDTNIKAPANCIAMPQKVAGNIHFDKITFHYPSKKDTAALQNFELNIRSGETVALVGPSGAGKSTVLQLLLRFYDPQSGCVTIDSINIRETDPTDFRKHIAFVPQDTIIFADTIAENIRYGRLNATDAEVKAAADAAAATEFILEAPEGFDTYLGERGTRLSGGQRQRLAIARAILRDAPILLLDEATSALDAESELKVQGALENLMTGRTTLVIAHRLATVKKADRIIVMDGGRIIAEGTHDTLMQQGGLYKRLADLQFTTG</sequence>
<dbReference type="Proteomes" id="UP001595444">
    <property type="component" value="Unassembled WGS sequence"/>
</dbReference>
<name>A0ABV7D6S5_9PROT</name>
<dbReference type="InterPro" id="IPR003439">
    <property type="entry name" value="ABC_transporter-like_ATP-bd"/>
</dbReference>
<evidence type="ECO:0000259" key="9">
    <source>
        <dbReference type="PROSITE" id="PS50929"/>
    </source>
</evidence>